<reference evidence="2 3" key="1">
    <citation type="journal article" date="2024" name="Microbiol. Resour. Announc.">
        <title>Genome annotations for the ascomycete fungi Trichoderma harzianum, Trichoderma aggressivum, and Purpureocillium lilacinum.</title>
        <authorList>
            <person name="Beijen E.P.W."/>
            <person name="Ohm R.A."/>
        </authorList>
    </citation>
    <scope>NUCLEOTIDE SEQUENCE [LARGE SCALE GENOMIC DNA]</scope>
    <source>
        <strain evidence="2 3">CBS 150709</strain>
    </source>
</reference>
<feature type="region of interest" description="Disordered" evidence="1">
    <location>
        <begin position="75"/>
        <end position="117"/>
    </location>
</feature>
<dbReference type="EMBL" id="JAWRVI010000182">
    <property type="protein sequence ID" value="KAK4072861.1"/>
    <property type="molecule type" value="Genomic_DNA"/>
</dbReference>
<gene>
    <name evidence="2" type="ORF">Purlil1_13214</name>
</gene>
<keyword evidence="3" id="KW-1185">Reference proteome</keyword>
<protein>
    <recommendedName>
        <fullName evidence="4">Ubiquinol-cytochrome-c reductase cytochrome c1</fullName>
    </recommendedName>
</protein>
<name>A0ABR0BF31_PURLI</name>
<evidence type="ECO:0000256" key="1">
    <source>
        <dbReference type="SAM" id="MobiDB-lite"/>
    </source>
</evidence>
<organism evidence="2 3">
    <name type="scientific">Purpureocillium lilacinum</name>
    <name type="common">Paecilomyces lilacinus</name>
    <dbReference type="NCBI Taxonomy" id="33203"/>
    <lineage>
        <taxon>Eukaryota</taxon>
        <taxon>Fungi</taxon>
        <taxon>Dikarya</taxon>
        <taxon>Ascomycota</taxon>
        <taxon>Pezizomycotina</taxon>
        <taxon>Sordariomycetes</taxon>
        <taxon>Hypocreomycetidae</taxon>
        <taxon>Hypocreales</taxon>
        <taxon>Ophiocordycipitaceae</taxon>
        <taxon>Purpureocillium</taxon>
    </lineage>
</organism>
<evidence type="ECO:0008006" key="4">
    <source>
        <dbReference type="Google" id="ProtNLM"/>
    </source>
</evidence>
<comment type="caution">
    <text evidence="2">The sequence shown here is derived from an EMBL/GenBank/DDBJ whole genome shotgun (WGS) entry which is preliminary data.</text>
</comment>
<dbReference type="Proteomes" id="UP001287286">
    <property type="component" value="Unassembled WGS sequence"/>
</dbReference>
<sequence>MLATESVTSTHSGAPQSTVRYWTAPRSAIAEMCVPAAVWLGYLNPRLSLTILVSTNTGLCFLMSTSYYDRLLSSPDHGENHTEEASEGYSNTLIDEETTNGEDSDRSSSSGGGGRLDDESDQLPSLYPCYIPFDAQHLVLTTVQGILEGCCFDFARQWLPSLVNEQRWVCAASVELNRWTQYLDERTLGDLGLNTGIDRAALGVLLVEIRNLRDVAVYRVPTTARGVSQLLHHAKRFSCLLRDHERTTTIDRIKEIVDDKIYLLELNKKVLESEANRKLQAIREQQAALSLQEKDIIADMTQLDLERGKLASRVLRHSIGKLIGETTLS</sequence>
<evidence type="ECO:0000313" key="3">
    <source>
        <dbReference type="Proteomes" id="UP001287286"/>
    </source>
</evidence>
<proteinExistence type="predicted"/>
<accession>A0ABR0BF31</accession>
<evidence type="ECO:0000313" key="2">
    <source>
        <dbReference type="EMBL" id="KAK4072861.1"/>
    </source>
</evidence>